<evidence type="ECO:0000313" key="2">
    <source>
        <dbReference type="Proteomes" id="UP000000496"/>
    </source>
</evidence>
<name>F8L9N4_SIMNZ</name>
<sequence>MKTPRASHKHPLILYIKLVPFF</sequence>
<dbReference type="HOGENOM" id="CLU_3424953_0_0_0"/>
<proteinExistence type="predicted"/>
<gene>
    <name evidence="1" type="ordered locus">SNE_A16940</name>
</gene>
<dbReference type="KEGG" id="sng:SNE_A16940"/>
<dbReference type="AlphaFoldDB" id="F8L9N4"/>
<dbReference type="EMBL" id="FR872582">
    <property type="protein sequence ID" value="CCB89571.1"/>
    <property type="molecule type" value="Genomic_DNA"/>
</dbReference>
<evidence type="ECO:0000313" key="1">
    <source>
        <dbReference type="EMBL" id="CCB89571.1"/>
    </source>
</evidence>
<reference key="1">
    <citation type="journal article" date="2011" name="Mol. Biol. Evol.">
        <title>Unity in variety -- the pan-genome of the Chlamydiae.</title>
        <authorList>
            <person name="Collingro A."/>
            <person name="Tischler P."/>
            <person name="Weinmaier T."/>
            <person name="Penz T."/>
            <person name="Heinz E."/>
            <person name="Brunham R.C."/>
            <person name="Read T.D."/>
            <person name="Bavoil P.M."/>
            <person name="Sachse K."/>
            <person name="Kahane S."/>
            <person name="Friedman M.G."/>
            <person name="Rattei T."/>
            <person name="Myers G.S.A."/>
            <person name="Horn M."/>
        </authorList>
    </citation>
    <scope>NUCLEOTIDE SEQUENCE</scope>
    <source>
        <strain>Z</strain>
    </source>
</reference>
<accession>F8L9N4</accession>
<reference evidence="1 2" key="2">
    <citation type="journal article" date="2011" name="Mol. Biol. Evol.">
        <title>Unity in variety--the pan-genome of the Chlamydiae.</title>
        <authorList>
            <person name="Collingro A."/>
            <person name="Tischler P."/>
            <person name="Weinmaier T."/>
            <person name="Penz T."/>
            <person name="Heinz E."/>
            <person name="Brunham R.C."/>
            <person name="Read T.D."/>
            <person name="Bavoil P.M."/>
            <person name="Sachse K."/>
            <person name="Kahane S."/>
            <person name="Friedman M.G."/>
            <person name="Rattei T."/>
            <person name="Myers G.S."/>
            <person name="Horn M."/>
        </authorList>
    </citation>
    <scope>NUCLEOTIDE SEQUENCE [LARGE SCALE GENOMIC DNA]</scope>
    <source>
        <strain evidence="2">ATCC VR-1471 / Z</strain>
    </source>
</reference>
<dbReference type="Proteomes" id="UP000000496">
    <property type="component" value="Chromosome gsn.131"/>
</dbReference>
<protein>
    <submittedName>
        <fullName evidence="1">Uncharacterized protein</fullName>
    </submittedName>
</protein>
<keyword evidence="2" id="KW-1185">Reference proteome</keyword>
<organism evidence="1 2">
    <name type="scientific">Simkania negevensis (strain ATCC VR-1471 / DSM 27360 / Z)</name>
    <dbReference type="NCBI Taxonomy" id="331113"/>
    <lineage>
        <taxon>Bacteria</taxon>
        <taxon>Pseudomonadati</taxon>
        <taxon>Chlamydiota</taxon>
        <taxon>Chlamydiia</taxon>
        <taxon>Parachlamydiales</taxon>
        <taxon>Simkaniaceae</taxon>
        <taxon>Simkania</taxon>
    </lineage>
</organism>
<dbReference type="STRING" id="331113.SNE_A16940"/>